<proteinExistence type="predicted"/>
<dbReference type="NCBIfam" id="TIGR01640">
    <property type="entry name" value="F_box_assoc_1"/>
    <property type="match status" value="1"/>
</dbReference>
<dbReference type="PANTHER" id="PTHR35546">
    <property type="entry name" value="F-BOX PROTEIN INTERACTION DOMAIN PROTEIN-RELATED"/>
    <property type="match status" value="1"/>
</dbReference>
<dbReference type="Proteomes" id="UP000807115">
    <property type="component" value="Chromosome 1"/>
</dbReference>
<dbReference type="CDD" id="cd22157">
    <property type="entry name" value="F-box_AtFBW1-like"/>
    <property type="match status" value="1"/>
</dbReference>
<dbReference type="EMBL" id="CM027680">
    <property type="protein sequence ID" value="KAG0548830.1"/>
    <property type="molecule type" value="Genomic_DNA"/>
</dbReference>
<reference evidence="2" key="2">
    <citation type="submission" date="2020-10" db="EMBL/GenBank/DDBJ databases">
        <authorList>
            <person name="Cooper E.A."/>
            <person name="Brenton Z.W."/>
            <person name="Flinn B.S."/>
            <person name="Jenkins J."/>
            <person name="Shu S."/>
            <person name="Flowers D."/>
            <person name="Luo F."/>
            <person name="Wang Y."/>
            <person name="Xia P."/>
            <person name="Barry K."/>
            <person name="Daum C."/>
            <person name="Lipzen A."/>
            <person name="Yoshinaga Y."/>
            <person name="Schmutz J."/>
            <person name="Saski C."/>
            <person name="Vermerris W."/>
            <person name="Kresovich S."/>
        </authorList>
    </citation>
    <scope>NUCLEOTIDE SEQUENCE</scope>
</reference>
<protein>
    <recommendedName>
        <fullName evidence="1">F-box domain-containing protein</fullName>
    </recommendedName>
</protein>
<dbReference type="SMART" id="SM00256">
    <property type="entry name" value="FBOX"/>
    <property type="match status" value="1"/>
</dbReference>
<evidence type="ECO:0000313" key="2">
    <source>
        <dbReference type="EMBL" id="KAG0548829.1"/>
    </source>
</evidence>
<dbReference type="PANTHER" id="PTHR35546:SF105">
    <property type="entry name" value="OS05G0139200 PROTEIN"/>
    <property type="match status" value="1"/>
</dbReference>
<organism evidence="2 3">
    <name type="scientific">Sorghum bicolor</name>
    <name type="common">Sorghum</name>
    <name type="synonym">Sorghum vulgare</name>
    <dbReference type="NCBI Taxonomy" id="4558"/>
    <lineage>
        <taxon>Eukaryota</taxon>
        <taxon>Viridiplantae</taxon>
        <taxon>Streptophyta</taxon>
        <taxon>Embryophyta</taxon>
        <taxon>Tracheophyta</taxon>
        <taxon>Spermatophyta</taxon>
        <taxon>Magnoliopsida</taxon>
        <taxon>Liliopsida</taxon>
        <taxon>Poales</taxon>
        <taxon>Poaceae</taxon>
        <taxon>PACMAD clade</taxon>
        <taxon>Panicoideae</taxon>
        <taxon>Andropogonodae</taxon>
        <taxon>Andropogoneae</taxon>
        <taxon>Sorghinae</taxon>
        <taxon>Sorghum</taxon>
    </lineage>
</organism>
<gene>
    <name evidence="2" type="ORF">BDA96_01G201300</name>
</gene>
<reference evidence="2" key="1">
    <citation type="journal article" date="2019" name="BMC Genomics">
        <title>A new reference genome for Sorghum bicolor reveals high levels of sequence similarity between sweet and grain genotypes: implications for the genetics of sugar metabolism.</title>
        <authorList>
            <person name="Cooper E.A."/>
            <person name="Brenton Z.W."/>
            <person name="Flinn B.S."/>
            <person name="Jenkins J."/>
            <person name="Shu S."/>
            <person name="Flowers D."/>
            <person name="Luo F."/>
            <person name="Wang Y."/>
            <person name="Xia P."/>
            <person name="Barry K."/>
            <person name="Daum C."/>
            <person name="Lipzen A."/>
            <person name="Yoshinaga Y."/>
            <person name="Schmutz J."/>
            <person name="Saski C."/>
            <person name="Vermerris W."/>
            <person name="Kresovich S."/>
        </authorList>
    </citation>
    <scope>NUCLEOTIDE SEQUENCE</scope>
</reference>
<accession>A0A921UXU4</accession>
<dbReference type="InterPro" id="IPR017451">
    <property type="entry name" value="F-box-assoc_interact_dom"/>
</dbReference>
<dbReference type="InterPro" id="IPR036047">
    <property type="entry name" value="F-box-like_dom_sf"/>
</dbReference>
<dbReference type="Pfam" id="PF24750">
    <property type="entry name" value="b-prop_At3g26010-like"/>
    <property type="match status" value="1"/>
</dbReference>
<dbReference type="InterPro" id="IPR055290">
    <property type="entry name" value="At3g26010-like"/>
</dbReference>
<dbReference type="AlphaFoldDB" id="A0A921UXU4"/>
<name>A0A921UXU4_SORBI</name>
<dbReference type="Gene3D" id="1.20.1280.50">
    <property type="match status" value="1"/>
</dbReference>
<dbReference type="InterPro" id="IPR001810">
    <property type="entry name" value="F-box_dom"/>
</dbReference>
<evidence type="ECO:0000313" key="3">
    <source>
        <dbReference type="Proteomes" id="UP000807115"/>
    </source>
</evidence>
<sequence>MDSSEKRARAATAAAGLTDDLIVDILSRLPVKSVCRFKCVSRHWHGLISHPEHRKNIPQTVSGFFYPHYLLNQEDEITAIPEFIRIRGTEEPPFLDPSLPFLPGYRWIRPRDCCGGLLLNMCWKVNPRDEFNYVVCNPAADTWVVLPEPLNNSPVSTVRLGFDPAVSSHFHVFQLLEEDQYGYITGLEIYSSETGAWSHKENGWSDEVVPIGERGVFMNGILHLISSESTILTVDREGKTWRTIPLLESMSFKNFANGPVAFIGQSQGRLCYINTRRHLSSKISVWILEDYSAGQWMFKYNVSTSQLCGKVDLMFERDYSLIAIHPECNVIFVVWKCGNLLMSYDMDHGKVCVICSLTEPMYDAFLPYFPYVPFFSDSLADQN</sequence>
<dbReference type="SUPFAM" id="SSF81383">
    <property type="entry name" value="F-box domain"/>
    <property type="match status" value="1"/>
</dbReference>
<dbReference type="InterPro" id="IPR056592">
    <property type="entry name" value="Beta-prop_At3g26010-like"/>
</dbReference>
<dbReference type="EMBL" id="CM027680">
    <property type="protein sequence ID" value="KAG0548829.1"/>
    <property type="molecule type" value="Genomic_DNA"/>
</dbReference>
<feature type="domain" description="F-box" evidence="1">
    <location>
        <begin position="17"/>
        <end position="57"/>
    </location>
</feature>
<dbReference type="Pfam" id="PF00646">
    <property type="entry name" value="F-box"/>
    <property type="match status" value="1"/>
</dbReference>
<comment type="caution">
    <text evidence="2">The sequence shown here is derived from an EMBL/GenBank/DDBJ whole genome shotgun (WGS) entry which is preliminary data.</text>
</comment>
<evidence type="ECO:0000259" key="1">
    <source>
        <dbReference type="SMART" id="SM00256"/>
    </source>
</evidence>